<dbReference type="Pfam" id="PF12706">
    <property type="entry name" value="Lactamase_B_2"/>
    <property type="match status" value="1"/>
</dbReference>
<dbReference type="SMART" id="SM00849">
    <property type="entry name" value="Lactamase_B"/>
    <property type="match status" value="1"/>
</dbReference>
<evidence type="ECO:0000313" key="3">
    <source>
        <dbReference type="Proteomes" id="UP000317155"/>
    </source>
</evidence>
<organism evidence="2 3">
    <name type="scientific">Trichloromonas acetexigens</name>
    <dbReference type="NCBI Taxonomy" id="38815"/>
    <lineage>
        <taxon>Bacteria</taxon>
        <taxon>Pseudomonadati</taxon>
        <taxon>Thermodesulfobacteriota</taxon>
        <taxon>Desulfuromonadia</taxon>
        <taxon>Desulfuromonadales</taxon>
        <taxon>Trichloromonadaceae</taxon>
        <taxon>Trichloromonas</taxon>
    </lineage>
</organism>
<keyword evidence="2" id="KW-0378">Hydrolase</keyword>
<dbReference type="Gene3D" id="3.60.15.10">
    <property type="entry name" value="Ribonuclease Z/Hydroxyacylglutathione hydrolase-like"/>
    <property type="match status" value="1"/>
</dbReference>
<gene>
    <name evidence="2" type="ORF">FL622_02010</name>
</gene>
<proteinExistence type="predicted"/>
<dbReference type="Proteomes" id="UP000317155">
    <property type="component" value="Unassembled WGS sequence"/>
</dbReference>
<dbReference type="OrthoDB" id="9803916at2"/>
<evidence type="ECO:0000313" key="2">
    <source>
        <dbReference type="EMBL" id="TRO83978.1"/>
    </source>
</evidence>
<sequence length="258" mass="28262">MRICLLASGSRGNALYLESDECRVLIDAGLPARELTRRLAGIGVRSEDLDALLVTHEHGDHCLGVGPLSRRYSLPVYLHHATRAALPNLGRIDDLREITDGEAFDLKDLRITPFPVTHDAVAPVGFLIETALGKIGVATDLGIATRLVRERLKGCRALVLEANHDPELLRDGPYPWPLKQRIRGHHGHLSNDDCAELLGEVVCDRLEAVFLAHLSHENNRPELAQAAVSTVLTERNLCAPRVVVGRQDEASVCLELTA</sequence>
<keyword evidence="3" id="KW-1185">Reference proteome</keyword>
<dbReference type="PANTHER" id="PTHR47619:SF1">
    <property type="entry name" value="EXODEOXYRIBONUCLEASE WALJ"/>
    <property type="match status" value="1"/>
</dbReference>
<dbReference type="RefSeq" id="WP_092052971.1">
    <property type="nucleotide sequence ID" value="NZ_FOJJ01000001.1"/>
</dbReference>
<feature type="domain" description="Metallo-beta-lactamase" evidence="1">
    <location>
        <begin position="11"/>
        <end position="186"/>
    </location>
</feature>
<dbReference type="SUPFAM" id="SSF56281">
    <property type="entry name" value="Metallo-hydrolase/oxidoreductase"/>
    <property type="match status" value="1"/>
</dbReference>
<accession>A0A550JL86</accession>
<dbReference type="InterPro" id="IPR036866">
    <property type="entry name" value="RibonucZ/Hydroxyglut_hydro"/>
</dbReference>
<dbReference type="GO" id="GO:0016787">
    <property type="term" value="F:hydrolase activity"/>
    <property type="evidence" value="ECO:0007669"/>
    <property type="project" value="UniProtKB-KW"/>
</dbReference>
<reference evidence="2 3" key="1">
    <citation type="submission" date="2019-07" db="EMBL/GenBank/DDBJ databases">
        <title>Insights of Desulfuromonas acetexigens electromicrobiology.</title>
        <authorList>
            <person name="Katuri K."/>
            <person name="Sapireddy V."/>
            <person name="Shaw D.R."/>
            <person name="Saikaly P."/>
        </authorList>
    </citation>
    <scope>NUCLEOTIDE SEQUENCE [LARGE SCALE GENOMIC DNA]</scope>
    <source>
        <strain evidence="2 3">2873</strain>
    </source>
</reference>
<name>A0A550JL86_9BACT</name>
<protein>
    <submittedName>
        <fullName evidence="2">MBL fold metallo-hydrolase</fullName>
    </submittedName>
</protein>
<dbReference type="InterPro" id="IPR052533">
    <property type="entry name" value="WalJ/YycJ-like"/>
</dbReference>
<dbReference type="AlphaFoldDB" id="A0A550JL86"/>
<dbReference type="InterPro" id="IPR001279">
    <property type="entry name" value="Metallo-B-lactamas"/>
</dbReference>
<dbReference type="PANTHER" id="PTHR47619">
    <property type="entry name" value="METALLO-HYDROLASE YYCJ-RELATED"/>
    <property type="match status" value="1"/>
</dbReference>
<comment type="caution">
    <text evidence="2">The sequence shown here is derived from an EMBL/GenBank/DDBJ whole genome shotgun (WGS) entry which is preliminary data.</text>
</comment>
<dbReference type="EMBL" id="VJVV01000001">
    <property type="protein sequence ID" value="TRO83978.1"/>
    <property type="molecule type" value="Genomic_DNA"/>
</dbReference>
<evidence type="ECO:0000259" key="1">
    <source>
        <dbReference type="SMART" id="SM00849"/>
    </source>
</evidence>